<dbReference type="SUPFAM" id="SSF50249">
    <property type="entry name" value="Nucleic acid-binding proteins"/>
    <property type="match status" value="1"/>
</dbReference>
<name>A0A0N5B4L9_STREA</name>
<proteinExistence type="predicted"/>
<evidence type="ECO:0000313" key="2">
    <source>
        <dbReference type="WBParaSite" id="SPAL_0000102000.1"/>
    </source>
</evidence>
<dbReference type="AlphaFoldDB" id="A0A0N5B4L9"/>
<accession>A0A0N5B4L9</accession>
<reference evidence="2" key="1">
    <citation type="submission" date="2017-02" db="UniProtKB">
        <authorList>
            <consortium name="WormBaseParasite"/>
        </authorList>
    </citation>
    <scope>IDENTIFICATION</scope>
</reference>
<dbReference type="Gene3D" id="2.40.50.140">
    <property type="entry name" value="Nucleic acid-binding proteins"/>
    <property type="match status" value="2"/>
</dbReference>
<dbReference type="STRING" id="174720.A0A0N5B4L9"/>
<dbReference type="Proteomes" id="UP000046392">
    <property type="component" value="Unplaced"/>
</dbReference>
<evidence type="ECO:0000313" key="1">
    <source>
        <dbReference type="Proteomes" id="UP000046392"/>
    </source>
</evidence>
<protein>
    <submittedName>
        <fullName evidence="2">Telo_bind domain-containing protein</fullName>
    </submittedName>
</protein>
<dbReference type="InterPro" id="IPR012340">
    <property type="entry name" value="NA-bd_OB-fold"/>
</dbReference>
<sequence length="579" mass="66393">MDLTKNFFNNVMKRYEGIDGDGIKDFPDMNGRLQITDVVSYTNFCHKETVCGDANSFYNYCILDEVPEDLIDPLMSKKFPVVDVTGVSVQPRCRKGSVIYIIRFLKVDVVAVETGILNPNKQLYTYSITYDLSKYDKSVEGELSSITEFDCLENIPNLVKYMIKVQVIEKSGFNESKESLAIKAGLPEGQDYTSKYNFSLTVVDEKGYELKFPAYNYTGRDFYDSVKLGHYYLLIGGKTKTRPKRNEYGHKTNLPFEALLNENNVKFKLLGEDKKFAYPEIKVPFKSFREVKWLIEGTCDIMGTIAKVDPPSPFILNDASKKRSVLNHIYVFDESGEVIAISLFGHKCFKFSDSDVGKTMTIRNLTVKNLNDEFHSLSSNSSTFFLNYPEADLSQLKERTDNIDIANLNFPNLRKLETEDEILQKIYTIQGLSAECNNKEIKSEVVFGFFRIHQWGQFGRTPSKNNVPGHVCTKCTICDETGMIHNVVVYSNKIAKFLGIPQSQIDSHCDDRDSKEIYKIVDPLKDQLLFLKISFKTKKSLTITFLNKQIEDIRYPDIELYKKLFGDANEYMESRNLFP</sequence>
<organism evidence="1 2">
    <name type="scientific">Strongyloides papillosus</name>
    <name type="common">Intestinal threadworm</name>
    <dbReference type="NCBI Taxonomy" id="174720"/>
    <lineage>
        <taxon>Eukaryota</taxon>
        <taxon>Metazoa</taxon>
        <taxon>Ecdysozoa</taxon>
        <taxon>Nematoda</taxon>
        <taxon>Chromadorea</taxon>
        <taxon>Rhabditida</taxon>
        <taxon>Tylenchina</taxon>
        <taxon>Panagrolaimomorpha</taxon>
        <taxon>Strongyloidoidea</taxon>
        <taxon>Strongyloididae</taxon>
        <taxon>Strongyloides</taxon>
    </lineage>
</organism>
<dbReference type="WBParaSite" id="SPAL_0000102000.1">
    <property type="protein sequence ID" value="SPAL_0000102000.1"/>
    <property type="gene ID" value="SPAL_0000102000"/>
</dbReference>
<keyword evidence="1" id="KW-1185">Reference proteome</keyword>